<dbReference type="Proteomes" id="UP001366166">
    <property type="component" value="Chromosome"/>
</dbReference>
<dbReference type="AlphaFoldDB" id="A0AAU9EYN2"/>
<evidence type="ECO:0000256" key="1">
    <source>
        <dbReference type="SAM" id="SignalP"/>
    </source>
</evidence>
<gene>
    <name evidence="2" type="ORF">FAK_18540</name>
</gene>
<keyword evidence="1" id="KW-0732">Signal</keyword>
<name>A0AAU9EYN2_9BACT</name>
<dbReference type="RefSeq" id="WP_338606463.1">
    <property type="nucleotide sequence ID" value="NZ_AP028679.1"/>
</dbReference>
<feature type="chain" id="PRO_5043998121" evidence="1">
    <location>
        <begin position="30"/>
        <end position="384"/>
    </location>
</feature>
<dbReference type="InterPro" id="IPR011852">
    <property type="entry name" value="TRAP_TAXI"/>
</dbReference>
<organism evidence="2 3">
    <name type="scientific">Desulfoferula mesophila</name>
    <dbReference type="NCBI Taxonomy" id="3058419"/>
    <lineage>
        <taxon>Bacteria</taxon>
        <taxon>Pseudomonadati</taxon>
        <taxon>Thermodesulfobacteriota</taxon>
        <taxon>Desulfarculia</taxon>
        <taxon>Desulfarculales</taxon>
        <taxon>Desulfarculaceae</taxon>
        <taxon>Desulfoferula</taxon>
    </lineage>
</organism>
<dbReference type="EMBL" id="AP028679">
    <property type="protein sequence ID" value="BEQ14788.1"/>
    <property type="molecule type" value="Genomic_DNA"/>
</dbReference>
<reference evidence="3" key="1">
    <citation type="journal article" date="2023" name="Arch. Microbiol.">
        <title>Desulfoferula mesophilus gen. nov. sp. nov., a mesophilic sulfate-reducing bacterium isolated from a brackish lake sediment.</title>
        <authorList>
            <person name="Watanabe T."/>
            <person name="Yabe T."/>
            <person name="Tsuji J.M."/>
            <person name="Fukui M."/>
        </authorList>
    </citation>
    <scope>NUCLEOTIDE SEQUENCE [LARGE SCALE GENOMIC DNA]</scope>
    <source>
        <strain evidence="3">12FAK</strain>
    </source>
</reference>
<accession>A0AAU9EYN2</accession>
<keyword evidence="3" id="KW-1185">Reference proteome</keyword>
<evidence type="ECO:0000313" key="2">
    <source>
        <dbReference type="EMBL" id="BEQ14788.1"/>
    </source>
</evidence>
<protein>
    <submittedName>
        <fullName evidence="2">C4-dicarboxylate ABC transporter</fullName>
    </submittedName>
</protein>
<proteinExistence type="predicted"/>
<feature type="signal peptide" evidence="1">
    <location>
        <begin position="1"/>
        <end position="29"/>
    </location>
</feature>
<dbReference type="SUPFAM" id="SSF53850">
    <property type="entry name" value="Periplasmic binding protein-like II"/>
    <property type="match status" value="1"/>
</dbReference>
<dbReference type="Gene3D" id="3.40.190.10">
    <property type="entry name" value="Periplasmic binding protein-like II"/>
    <property type="match status" value="2"/>
</dbReference>
<evidence type="ECO:0000313" key="3">
    <source>
        <dbReference type="Proteomes" id="UP001366166"/>
    </source>
</evidence>
<dbReference type="KEGG" id="dmp:FAK_18540"/>
<sequence>MRNSVKNKILFFLGAFLALTLTLAPAALAGSKVDLPKTMVWSCYDIGSSGYMQASAIADAFSKKFGMRIRLLPSGTSIGRLMPLTANRVACGFLANEVYFASEGLYDFATVEWGPQDLRVILAHPATIALATTKDSGIKTFKDLKGKRVSYIPGAPTLNVKMDAFLAFAGLTWKDVKKVEFSGYAASLKALIEGKTDASVTVASASIMYELETSARGLYWIPFPPDDKAAWKRMNKVAPFLAPAQETIGAGISPEKPVWLAEYRYPMITVYANKDANWVYNMTKAMDEAFDLYKGAHKVMPLWNIKKSGKPPADAPFHEGAIRYLKEKGVWTAEAQAWNDARIAHMKKLQAAWEKALEEKTAKKIKEKQFEEFWLKVRAEALAD</sequence>
<dbReference type="PANTHER" id="PTHR42941:SF1">
    <property type="entry name" value="SLL1037 PROTEIN"/>
    <property type="match status" value="1"/>
</dbReference>
<dbReference type="Pfam" id="PF16868">
    <property type="entry name" value="NMT1_3"/>
    <property type="match status" value="1"/>
</dbReference>
<dbReference type="NCBIfam" id="TIGR02122">
    <property type="entry name" value="TRAP_TAXI"/>
    <property type="match status" value="1"/>
</dbReference>
<dbReference type="PANTHER" id="PTHR42941">
    <property type="entry name" value="SLL1037 PROTEIN"/>
    <property type="match status" value="1"/>
</dbReference>